<reference evidence="16 17" key="1">
    <citation type="journal article" date="2016" name="Mol. Biol. Evol.">
        <title>Comparative Genomics of Early-Diverging Mushroom-Forming Fungi Provides Insights into the Origins of Lignocellulose Decay Capabilities.</title>
        <authorList>
            <person name="Nagy L.G."/>
            <person name="Riley R."/>
            <person name="Tritt A."/>
            <person name="Adam C."/>
            <person name="Daum C."/>
            <person name="Floudas D."/>
            <person name="Sun H."/>
            <person name="Yadav J.S."/>
            <person name="Pangilinan J."/>
            <person name="Larsson K.H."/>
            <person name="Matsuura K."/>
            <person name="Barry K."/>
            <person name="Labutti K."/>
            <person name="Kuo R."/>
            <person name="Ohm R.A."/>
            <person name="Bhattacharya S.S."/>
            <person name="Shirouzu T."/>
            <person name="Yoshinaga Y."/>
            <person name="Martin F.M."/>
            <person name="Grigoriev I.V."/>
            <person name="Hibbett D.S."/>
        </authorList>
    </citation>
    <scope>NUCLEOTIDE SEQUENCE [LARGE SCALE GENOMIC DNA]</scope>
    <source>
        <strain evidence="16 17">HHB12029</strain>
    </source>
</reference>
<keyword evidence="2 14" id="KW-0575">Peroxidase</keyword>
<gene>
    <name evidence="16" type="ORF">EXIGLDRAFT_664486</name>
</gene>
<feature type="chain" id="PRO_5007748531" description="Peroxidase" evidence="14">
    <location>
        <begin position="24"/>
        <end position="382"/>
    </location>
</feature>
<dbReference type="EMBL" id="KV425884">
    <property type="protein sequence ID" value="KZW03321.1"/>
    <property type="molecule type" value="Genomic_DNA"/>
</dbReference>
<dbReference type="PRINTS" id="PR00458">
    <property type="entry name" value="PEROXIDASE"/>
</dbReference>
<evidence type="ECO:0000256" key="6">
    <source>
        <dbReference type="ARBA" id="ARBA00023002"/>
    </source>
</evidence>
<feature type="binding site" evidence="11">
    <location>
        <position position="86"/>
    </location>
    <ligand>
        <name>Ca(2+)</name>
        <dbReference type="ChEBI" id="CHEBI:29108"/>
        <label>1</label>
    </ligand>
</feature>
<dbReference type="EC" id="1.11.1.-" evidence="14"/>
<keyword evidence="11 14" id="KW-0106">Calcium</keyword>
<feature type="site" description="Transition state stabilizer" evidence="12">
    <location>
        <position position="81"/>
    </location>
</feature>
<dbReference type="InterPro" id="IPR024589">
    <property type="entry name" value="Ligninase_C"/>
</dbReference>
<evidence type="ECO:0000259" key="15">
    <source>
        <dbReference type="PROSITE" id="PS50873"/>
    </source>
</evidence>
<evidence type="ECO:0000256" key="2">
    <source>
        <dbReference type="ARBA" id="ARBA00022559"/>
    </source>
</evidence>
<dbReference type="PANTHER" id="PTHR31356">
    <property type="entry name" value="THYLAKOID LUMENAL 29 KDA PROTEIN, CHLOROPLASTIC-RELATED"/>
    <property type="match status" value="1"/>
</dbReference>
<keyword evidence="7 11" id="KW-0408">Iron</keyword>
<feature type="signal peptide" evidence="14">
    <location>
        <begin position="1"/>
        <end position="23"/>
    </location>
</feature>
<keyword evidence="5 14" id="KW-0732">Signal</keyword>
<dbReference type="GO" id="GO:0004601">
    <property type="term" value="F:peroxidase activity"/>
    <property type="evidence" value="ECO:0007669"/>
    <property type="project" value="UniProtKB-KW"/>
</dbReference>
<dbReference type="STRING" id="1314781.A0A165QAE6"/>
<evidence type="ECO:0000256" key="7">
    <source>
        <dbReference type="ARBA" id="ARBA00023004"/>
    </source>
</evidence>
<dbReference type="InterPro" id="IPR010255">
    <property type="entry name" value="Haem_peroxidase_sf"/>
</dbReference>
<feature type="binding site" evidence="11">
    <location>
        <position position="240"/>
    </location>
    <ligand>
        <name>Ca(2+)</name>
        <dbReference type="ChEBI" id="CHEBI:29108"/>
        <label>2</label>
    </ligand>
</feature>
<dbReference type="InterPro" id="IPR019793">
    <property type="entry name" value="Peroxidases_heam-ligand_BS"/>
</dbReference>
<dbReference type="InterPro" id="IPR001621">
    <property type="entry name" value="Ligninase"/>
</dbReference>
<protein>
    <recommendedName>
        <fullName evidence="14">Peroxidase</fullName>
        <ecNumber evidence="14">1.11.1.-</ecNumber>
    </recommendedName>
</protein>
<keyword evidence="4 11" id="KW-0479">Metal-binding</keyword>
<dbReference type="Proteomes" id="UP000077266">
    <property type="component" value="Unassembled WGS sequence"/>
</dbReference>
<dbReference type="Gene3D" id="1.10.420.10">
    <property type="entry name" value="Peroxidase, domain 2"/>
    <property type="match status" value="1"/>
</dbReference>
<dbReference type="PROSITE" id="PS50873">
    <property type="entry name" value="PEROXIDASE_4"/>
    <property type="match status" value="1"/>
</dbReference>
<dbReference type="Gene3D" id="1.10.520.10">
    <property type="match status" value="1"/>
</dbReference>
<feature type="domain" description="Plant heme peroxidase family profile" evidence="15">
    <location>
        <begin position="80"/>
        <end position="327"/>
    </location>
</feature>
<proteinExistence type="inferred from homology"/>
<dbReference type="InterPro" id="IPR019794">
    <property type="entry name" value="Peroxidases_AS"/>
</dbReference>
<comment type="cofactor">
    <cofactor evidence="11 14">
        <name>Ca(2+)</name>
        <dbReference type="ChEBI" id="CHEBI:29108"/>
    </cofactor>
    <text evidence="11 14">Binds 2 calcium ions per subunit.</text>
</comment>
<feature type="binding site" evidence="11">
    <location>
        <position position="106"/>
    </location>
    <ligand>
        <name>Ca(2+)</name>
        <dbReference type="ChEBI" id="CHEBI:29108"/>
        <label>1</label>
    </ligand>
</feature>
<dbReference type="InParanoid" id="A0A165QAE6"/>
<keyword evidence="8 13" id="KW-1015">Disulfide bond</keyword>
<accession>A0A165QAE6</accession>
<feature type="binding site" evidence="11">
    <location>
        <position position="110"/>
    </location>
    <ligand>
        <name>Ca(2+)</name>
        <dbReference type="ChEBI" id="CHEBI:29108"/>
        <label>1</label>
    </ligand>
</feature>
<evidence type="ECO:0000313" key="17">
    <source>
        <dbReference type="Proteomes" id="UP000077266"/>
    </source>
</evidence>
<keyword evidence="3 11" id="KW-0349">Heme</keyword>
<dbReference type="GO" id="GO:0046872">
    <property type="term" value="F:metal ion binding"/>
    <property type="evidence" value="ECO:0007669"/>
    <property type="project" value="UniProtKB-UniRule"/>
</dbReference>
<feature type="disulfide bond" evidence="13">
    <location>
        <begin position="287"/>
        <end position="352"/>
    </location>
</feature>
<dbReference type="GO" id="GO:0034599">
    <property type="term" value="P:cellular response to oxidative stress"/>
    <property type="evidence" value="ECO:0007669"/>
    <property type="project" value="InterPro"/>
</dbReference>
<dbReference type="AlphaFoldDB" id="A0A165QAE6"/>
<comment type="similarity">
    <text evidence="1 14">Belongs to the peroxidase family. Ligninase subfamily.</text>
</comment>
<feature type="disulfide bond" evidence="13">
    <location>
        <begin position="40"/>
        <end position="53"/>
    </location>
</feature>
<feature type="binding site" evidence="11">
    <location>
        <position position="233"/>
    </location>
    <ligand>
        <name>Ca(2+)</name>
        <dbReference type="ChEBI" id="CHEBI:29108"/>
        <label>2</label>
    </ligand>
</feature>
<feature type="binding site" description="axial binding residue" evidence="11">
    <location>
        <position position="215"/>
    </location>
    <ligand>
        <name>heme b</name>
        <dbReference type="ChEBI" id="CHEBI:60344"/>
    </ligand>
    <ligandPart>
        <name>Fe</name>
        <dbReference type="ChEBI" id="CHEBI:18248"/>
    </ligandPart>
</feature>
<dbReference type="PROSITE" id="PS00435">
    <property type="entry name" value="PEROXIDASE_1"/>
    <property type="match status" value="1"/>
</dbReference>
<dbReference type="Pfam" id="PF00141">
    <property type="entry name" value="peroxidase"/>
    <property type="match status" value="1"/>
</dbReference>
<evidence type="ECO:0000256" key="12">
    <source>
        <dbReference type="PIRSR" id="PIRSR601621-3"/>
    </source>
</evidence>
<feature type="disulfide bond" evidence="13">
    <location>
        <begin position="52"/>
        <end position="323"/>
    </location>
</feature>
<evidence type="ECO:0000256" key="1">
    <source>
        <dbReference type="ARBA" id="ARBA00006089"/>
    </source>
</evidence>
<sequence>MQTRHSFILALLTGFGLLSSTHAGVINVERATVSRAPSKCPGNNHLAKNPSCCVWYDVLDDIQENLFDGGECGEEAHESIRLAFHDAVGYSLSSKWANFGRNSAGGADGSIMKFDDIELAYSGNAGLDEIVESQKYFANTHKVSYGDIIQFTSSVALSNCPGSPRVQFLAGRGNATVPAPESTLPSPWDSVPKILMRMADAGFTPDEVVALMASHSLGGQDNVDKKKAGWTFDTTPNKLDSQFFLETLLKGTDKGRQVTGSSPSPGLEHQFRLQSDYALARSPITSCTWQSFVGNPALMSKEFGKAMEKLALVGQTAASLTDCSEVIPTPEVFTDAPMYPAGKSRRDVEVSCAWRAFPTLDTSVEDKSNETTAKSSWDSDRT</sequence>
<evidence type="ECO:0000256" key="4">
    <source>
        <dbReference type="ARBA" id="ARBA00022723"/>
    </source>
</evidence>
<evidence type="ECO:0000256" key="8">
    <source>
        <dbReference type="ARBA" id="ARBA00023157"/>
    </source>
</evidence>
<dbReference type="InterPro" id="IPR002016">
    <property type="entry name" value="Haem_peroxidase"/>
</dbReference>
<evidence type="ECO:0000256" key="9">
    <source>
        <dbReference type="ARBA" id="ARBA00023180"/>
    </source>
</evidence>
<dbReference type="InterPro" id="IPR044831">
    <property type="entry name" value="Ccp1-like"/>
</dbReference>
<dbReference type="GO" id="GO:0020037">
    <property type="term" value="F:heme binding"/>
    <property type="evidence" value="ECO:0007669"/>
    <property type="project" value="UniProtKB-UniRule"/>
</dbReference>
<dbReference type="GO" id="GO:0000302">
    <property type="term" value="P:response to reactive oxygen species"/>
    <property type="evidence" value="ECO:0007669"/>
    <property type="project" value="TreeGrafter"/>
</dbReference>
<evidence type="ECO:0000256" key="11">
    <source>
        <dbReference type="PIRSR" id="PIRSR601621-2"/>
    </source>
</evidence>
<keyword evidence="17" id="KW-1185">Reference proteome</keyword>
<feature type="binding site" evidence="11">
    <location>
        <position position="108"/>
    </location>
    <ligand>
        <name>Ca(2+)</name>
        <dbReference type="ChEBI" id="CHEBI:29108"/>
        <label>1</label>
    </ligand>
</feature>
<dbReference type="CDD" id="cd00692">
    <property type="entry name" value="ligninase"/>
    <property type="match status" value="1"/>
</dbReference>
<dbReference type="PANTHER" id="PTHR31356:SF66">
    <property type="entry name" value="CATALASE-PEROXIDASE"/>
    <property type="match status" value="1"/>
</dbReference>
<evidence type="ECO:0000256" key="14">
    <source>
        <dbReference type="RuleBase" id="RU363051"/>
    </source>
</evidence>
<evidence type="ECO:0000256" key="5">
    <source>
        <dbReference type="ARBA" id="ARBA00022729"/>
    </source>
</evidence>
<keyword evidence="9" id="KW-0325">Glycoprotein</keyword>
<comment type="cofactor">
    <cofactor evidence="11">
        <name>heme b</name>
        <dbReference type="ChEBI" id="CHEBI:60344"/>
    </cofactor>
    <text evidence="11">Binds 1 heme b (iron(II)-protoporphyrin IX) group per subunit.</text>
</comment>
<organism evidence="16 17">
    <name type="scientific">Exidia glandulosa HHB12029</name>
    <dbReference type="NCBI Taxonomy" id="1314781"/>
    <lineage>
        <taxon>Eukaryota</taxon>
        <taxon>Fungi</taxon>
        <taxon>Dikarya</taxon>
        <taxon>Basidiomycota</taxon>
        <taxon>Agaricomycotina</taxon>
        <taxon>Agaricomycetes</taxon>
        <taxon>Auriculariales</taxon>
        <taxon>Exidiaceae</taxon>
        <taxon>Exidia</taxon>
    </lineage>
</organism>
<dbReference type="GO" id="GO:0042744">
    <property type="term" value="P:hydrogen peroxide catabolic process"/>
    <property type="evidence" value="ECO:0007669"/>
    <property type="project" value="TreeGrafter"/>
</dbReference>
<dbReference type="OrthoDB" id="2113341at2759"/>
<dbReference type="Pfam" id="PF11895">
    <property type="entry name" value="Peroxidase_ext"/>
    <property type="match status" value="1"/>
</dbReference>
<name>A0A165QAE6_EXIGL</name>
<evidence type="ECO:0000256" key="3">
    <source>
        <dbReference type="ARBA" id="ARBA00022617"/>
    </source>
</evidence>
<evidence type="ECO:0000256" key="13">
    <source>
        <dbReference type="PIRSR" id="PIRSR601621-4"/>
    </source>
</evidence>
<dbReference type="PRINTS" id="PR00462">
    <property type="entry name" value="LIGNINASE"/>
</dbReference>
<evidence type="ECO:0000313" key="16">
    <source>
        <dbReference type="EMBL" id="KZW03321.1"/>
    </source>
</evidence>
<dbReference type="PROSITE" id="PS00436">
    <property type="entry name" value="PEROXIDASE_2"/>
    <property type="match status" value="1"/>
</dbReference>
<feature type="disulfide bond" evidence="13">
    <location>
        <begin position="72"/>
        <end position="160"/>
    </location>
</feature>
<feature type="active site" description="Proton acceptor" evidence="10">
    <location>
        <position position="85"/>
    </location>
</feature>
<keyword evidence="6 14" id="KW-0560">Oxidoreductase</keyword>
<feature type="binding site" evidence="11">
    <location>
        <position position="216"/>
    </location>
    <ligand>
        <name>Ca(2+)</name>
        <dbReference type="ChEBI" id="CHEBI:29108"/>
        <label>2</label>
    </ligand>
</feature>
<evidence type="ECO:0000256" key="10">
    <source>
        <dbReference type="PIRSR" id="PIRSR601621-1"/>
    </source>
</evidence>
<dbReference type="SUPFAM" id="SSF48113">
    <property type="entry name" value="Heme-dependent peroxidases"/>
    <property type="match status" value="1"/>
</dbReference>
<feature type="binding site" evidence="11">
    <location>
        <position position="235"/>
    </location>
    <ligand>
        <name>Ca(2+)</name>
        <dbReference type="ChEBI" id="CHEBI:29108"/>
        <label>2</label>
    </ligand>
</feature>